<keyword evidence="1" id="KW-0812">Transmembrane</keyword>
<evidence type="ECO:0000313" key="2">
    <source>
        <dbReference type="EMBL" id="CCC47483.1"/>
    </source>
</evidence>
<gene>
    <name evidence="2" type="ORF">TVY486_0401490</name>
</gene>
<name>G0TU49_TRYVY</name>
<reference evidence="2" key="1">
    <citation type="journal article" date="2012" name="Proc. Natl. Acad. Sci. U.S.A.">
        <title>Antigenic diversity is generated by distinct evolutionary mechanisms in African trypanosome species.</title>
        <authorList>
            <person name="Jackson A.P."/>
            <person name="Berry A."/>
            <person name="Aslett M."/>
            <person name="Allison H.C."/>
            <person name="Burton P."/>
            <person name="Vavrova-Anderson J."/>
            <person name="Brown R."/>
            <person name="Browne H."/>
            <person name="Corton N."/>
            <person name="Hauser H."/>
            <person name="Gamble J."/>
            <person name="Gilderthorp R."/>
            <person name="Marcello L."/>
            <person name="McQuillan J."/>
            <person name="Otto T.D."/>
            <person name="Quail M.A."/>
            <person name="Sanders M.J."/>
            <person name="van Tonder A."/>
            <person name="Ginger M.L."/>
            <person name="Field M.C."/>
            <person name="Barry J.D."/>
            <person name="Hertz-Fowler C."/>
            <person name="Berriman M."/>
        </authorList>
    </citation>
    <scope>NUCLEOTIDE SEQUENCE</scope>
    <source>
        <strain evidence="2">Y486</strain>
    </source>
</reference>
<dbReference type="EMBL" id="HE573020">
    <property type="protein sequence ID" value="CCC47483.1"/>
    <property type="molecule type" value="Genomic_DNA"/>
</dbReference>
<dbReference type="VEuPathDB" id="TriTrypDB:TvY486_0401490"/>
<keyword evidence="1" id="KW-1133">Transmembrane helix</keyword>
<evidence type="ECO:0000256" key="1">
    <source>
        <dbReference type="SAM" id="Phobius"/>
    </source>
</evidence>
<feature type="transmembrane region" description="Helical" evidence="1">
    <location>
        <begin position="36"/>
        <end position="55"/>
    </location>
</feature>
<proteinExistence type="predicted"/>
<accession>G0TU49</accession>
<dbReference type="AlphaFoldDB" id="G0TU49"/>
<keyword evidence="1" id="KW-0472">Membrane</keyword>
<sequence>MLRCSRFALKNAFESHTAPLEEKGLKAKVKGELVKMFKIQLVLVPVVVAWVMFMYPQPSPEEEKRLRTEYERNAGWKT</sequence>
<protein>
    <submittedName>
        <fullName evidence="2">Uncharacterized protein</fullName>
    </submittedName>
</protein>
<organism evidence="2">
    <name type="scientific">Trypanosoma vivax (strain Y486)</name>
    <dbReference type="NCBI Taxonomy" id="1055687"/>
    <lineage>
        <taxon>Eukaryota</taxon>
        <taxon>Discoba</taxon>
        <taxon>Euglenozoa</taxon>
        <taxon>Kinetoplastea</taxon>
        <taxon>Metakinetoplastina</taxon>
        <taxon>Trypanosomatida</taxon>
        <taxon>Trypanosomatidae</taxon>
        <taxon>Trypanosoma</taxon>
        <taxon>Duttonella</taxon>
    </lineage>
</organism>